<keyword evidence="2" id="KW-1185">Reference proteome</keyword>
<accession>A0ACB8B2F2</accession>
<evidence type="ECO:0000313" key="2">
    <source>
        <dbReference type="Proteomes" id="UP000790709"/>
    </source>
</evidence>
<name>A0ACB8B2F2_9AGAM</name>
<reference evidence="1" key="1">
    <citation type="journal article" date="2021" name="New Phytol.">
        <title>Evolutionary innovations through gain and loss of genes in the ectomycorrhizal Boletales.</title>
        <authorList>
            <person name="Wu G."/>
            <person name="Miyauchi S."/>
            <person name="Morin E."/>
            <person name="Kuo A."/>
            <person name="Drula E."/>
            <person name="Varga T."/>
            <person name="Kohler A."/>
            <person name="Feng B."/>
            <person name="Cao Y."/>
            <person name="Lipzen A."/>
            <person name="Daum C."/>
            <person name="Hundley H."/>
            <person name="Pangilinan J."/>
            <person name="Johnson J."/>
            <person name="Barry K."/>
            <person name="LaButti K."/>
            <person name="Ng V."/>
            <person name="Ahrendt S."/>
            <person name="Min B."/>
            <person name="Choi I.G."/>
            <person name="Park H."/>
            <person name="Plett J.M."/>
            <person name="Magnuson J."/>
            <person name="Spatafora J.W."/>
            <person name="Nagy L.G."/>
            <person name="Henrissat B."/>
            <person name="Grigoriev I.V."/>
            <person name="Yang Z.L."/>
            <person name="Xu J."/>
            <person name="Martin F.M."/>
        </authorList>
    </citation>
    <scope>NUCLEOTIDE SEQUENCE</scope>
    <source>
        <strain evidence="1">KUC20120723A-06</strain>
    </source>
</reference>
<comment type="caution">
    <text evidence="1">The sequence shown here is derived from an EMBL/GenBank/DDBJ whole genome shotgun (WGS) entry which is preliminary data.</text>
</comment>
<evidence type="ECO:0000313" key="1">
    <source>
        <dbReference type="EMBL" id="KAH7919396.1"/>
    </source>
</evidence>
<protein>
    <submittedName>
        <fullName evidence="1">Uncharacterized protein</fullName>
    </submittedName>
</protein>
<dbReference type="Proteomes" id="UP000790709">
    <property type="component" value="Unassembled WGS sequence"/>
</dbReference>
<sequence length="1262" mass="136108">MPGSIASLDSLSSPSPSPPPQQDAHLGPGATSAGLDSGSELSELTEDEQEPDNRNSMPTQGDGDDGDEDDEDNVRRRAPRRGGRKRRGMVPAPMWDWAYKGKKTDENGTPGVEEEEEEEMSGPPRAMEEEEDEDEERDSAAQSLNGNPVEDEDDVEDVEDPRRVLSTERQNTRARPVADDEPSASEDDEPDKSLTQNLRKRRSLLPSQSAEKDDLDNAYRSGDDDVEEEQEEVGASSGQRRRTLTNGGDNEAELPDDDENDTESEDENLPIPDGMDQDADMPLGPPGAAALKTAATLVSLAVDVTAPSPAAVAPIAAAAAASSIMAGSAVLDPPSPSSSSSSASPSPSPSRSPSPAPEQPPPLTNGKRKREGRKKASAINGDVDASTHLEGTSKVTNLGADAEQDGIGDDVEPEELEAEQDIDLELDLQPAHRAEALDVLATIELKFALLREKVYVEKMEGLAWEEALVGEGTHPEMIHLQAELSKRRDKRLDLACRKRMYEVASVTKRRRLEEDAVWSWWKLARDELQTDMISETNRKRRRLERERRAIERPQPVRRIPNPIRDAPLPPSLREIADTVLFANDYRSNSKKRDFATLAYPDLGTLATADIAGDLEFLYQHRRAAFDPQRIPNLNAGINLMHPQVGPAAPYDAYQMNGASVMESVSSGGPYGALPPDTRMPPPPPPMFQHQHTPLSGPQGHSYPLGGGSSGGRSQLHAPGMTNPSQSQFVDGPGIGPGLPHPQAPPQFIGTGVGGSHNHSFVNAGMSRPITPVHITGNGMAGPAMAGGPSKPGPGWSGPGRGPGVQAEPKSSGGMDWNDGRRRELRTAEEEREREMMRDRDREKEKARERDYLRDQHEIERDHERERGHTGALAPPQGNHRHTSSHQHSHPHLPAPPHHHIGQHHHHRHHHHVLHHHHPQQSQSGGGSGGHSSSAPMPGYAGMASPNMPRRDLEYPRPGPSHSLEIINLSKPSQSGSLPPHWKRDEFSDHREPRSKHNSRPSSTHPPYDERERPLATSFVLAPSHGMSMPTSTSAPASLSGYPMSSGGSLAPSPRPSWSHAEDGTHPPPSTSSAFPGPGERFSSPGPHRYPGSSGPTPRPSQASVSRQNSTGVSPPRVRHPPSPSSLPFTNPLRSPSRFTQPGSVVPPLSADQPPRIASATASPILKPRRPLSPSALPSSKLIMPVSGYPPPRLTGPGQTAAPPPVENGSAMSVHSSRTAPLPPYSSPSLHPNQPPPTRSLQGTGVSMPPPKMTAIQMTVDGP</sequence>
<organism evidence="1 2">
    <name type="scientific">Leucogyrophana mollusca</name>
    <dbReference type="NCBI Taxonomy" id="85980"/>
    <lineage>
        <taxon>Eukaryota</taxon>
        <taxon>Fungi</taxon>
        <taxon>Dikarya</taxon>
        <taxon>Basidiomycota</taxon>
        <taxon>Agaricomycotina</taxon>
        <taxon>Agaricomycetes</taxon>
        <taxon>Agaricomycetidae</taxon>
        <taxon>Boletales</taxon>
        <taxon>Boletales incertae sedis</taxon>
        <taxon>Leucogyrophana</taxon>
    </lineage>
</organism>
<dbReference type="EMBL" id="MU266664">
    <property type="protein sequence ID" value="KAH7919396.1"/>
    <property type="molecule type" value="Genomic_DNA"/>
</dbReference>
<gene>
    <name evidence="1" type="ORF">BV22DRAFT_1133862</name>
</gene>
<proteinExistence type="predicted"/>